<sequence>MVRLGQVMYLHKDAYEEYQKRHAALWPEMKLALREYGASNYSIFLNKKTGQTFAYLEVPSVETYNRIADTDICKKWWKYMEPLMDTNPDNSPVTTDLKEVFHLD</sequence>
<keyword evidence="1" id="KW-0963">Cytoplasm</keyword>
<dbReference type="Proteomes" id="UP000182818">
    <property type="component" value="Unassembled WGS sequence"/>
</dbReference>
<evidence type="ECO:0000256" key="4">
    <source>
        <dbReference type="ARBA" id="ARBA00023308"/>
    </source>
</evidence>
<evidence type="ECO:0000256" key="2">
    <source>
        <dbReference type="ARBA" id="ARBA00023235"/>
    </source>
</evidence>
<dbReference type="InterPro" id="IPR011008">
    <property type="entry name" value="Dimeric_a/b-barrel"/>
</dbReference>
<evidence type="ECO:0000256" key="1">
    <source>
        <dbReference type="ARBA" id="ARBA00022490"/>
    </source>
</evidence>
<dbReference type="PANTHER" id="PTHR34389">
    <property type="entry name" value="L-RHAMNOSE MUTAROTASE"/>
    <property type="match status" value="1"/>
</dbReference>
<dbReference type="Gene3D" id="3.30.70.100">
    <property type="match status" value="1"/>
</dbReference>
<protein>
    <recommendedName>
        <fullName evidence="5">L-rhamnose mutarotase</fullName>
        <ecNumber evidence="5">5.1.3.32</ecNumber>
    </recommendedName>
</protein>
<evidence type="ECO:0000256" key="5">
    <source>
        <dbReference type="NCBIfam" id="TIGR02625"/>
    </source>
</evidence>
<dbReference type="Pfam" id="PF05336">
    <property type="entry name" value="rhaM"/>
    <property type="match status" value="1"/>
</dbReference>
<accession>A0A1H9MZR7</accession>
<dbReference type="SUPFAM" id="SSF54909">
    <property type="entry name" value="Dimeric alpha+beta barrel"/>
    <property type="match status" value="1"/>
</dbReference>
<evidence type="ECO:0000313" key="7">
    <source>
        <dbReference type="Proteomes" id="UP000182818"/>
    </source>
</evidence>
<name>A0A1H9MZR7_9LACO</name>
<gene>
    <name evidence="6" type="ORF">SAMN04487973_10425</name>
</gene>
<dbReference type="HAMAP" id="MF_01663">
    <property type="entry name" value="L_rham_rotase"/>
    <property type="match status" value="1"/>
</dbReference>
<evidence type="ECO:0000313" key="6">
    <source>
        <dbReference type="EMBL" id="SER29071.1"/>
    </source>
</evidence>
<keyword evidence="3" id="KW-0119">Carbohydrate metabolism</keyword>
<reference evidence="6 7" key="1">
    <citation type="submission" date="2016-10" db="EMBL/GenBank/DDBJ databases">
        <authorList>
            <person name="Varghese N."/>
            <person name="Submissions S."/>
        </authorList>
    </citation>
    <scope>NUCLEOTIDE SEQUENCE [LARGE SCALE GENOMIC DNA]</scope>
    <source>
        <strain evidence="6 7">CGMCC 1.3889</strain>
    </source>
</reference>
<dbReference type="GeneID" id="76042929"/>
<keyword evidence="4" id="KW-0684">Rhamnose metabolism</keyword>
<organism evidence="6 7">
    <name type="scientific">Pediococcus ethanolidurans</name>
    <dbReference type="NCBI Taxonomy" id="319653"/>
    <lineage>
        <taxon>Bacteria</taxon>
        <taxon>Bacillati</taxon>
        <taxon>Bacillota</taxon>
        <taxon>Bacilli</taxon>
        <taxon>Lactobacillales</taxon>
        <taxon>Lactobacillaceae</taxon>
        <taxon>Pediococcus</taxon>
    </lineage>
</organism>
<dbReference type="InterPro" id="IPR008000">
    <property type="entry name" value="Rham/fucose_mutarotase"/>
</dbReference>
<dbReference type="PANTHER" id="PTHR34389:SF2">
    <property type="entry name" value="L-RHAMNOSE MUTAROTASE"/>
    <property type="match status" value="1"/>
</dbReference>
<dbReference type="RefSeq" id="WP_057805275.1">
    <property type="nucleotide sequence ID" value="NZ_BJYP01000009.1"/>
</dbReference>
<proteinExistence type="inferred from homology"/>
<dbReference type="EMBL" id="FOGK01000004">
    <property type="protein sequence ID" value="SER29071.1"/>
    <property type="molecule type" value="Genomic_DNA"/>
</dbReference>
<keyword evidence="7" id="KW-1185">Reference proteome</keyword>
<comment type="caution">
    <text evidence="6">The sequence shown here is derived from an EMBL/GenBank/DDBJ whole genome shotgun (WGS) entry which is preliminary data.</text>
</comment>
<keyword evidence="2" id="KW-0413">Isomerase</keyword>
<evidence type="ECO:0000256" key="3">
    <source>
        <dbReference type="ARBA" id="ARBA00023277"/>
    </source>
</evidence>
<dbReference type="NCBIfam" id="TIGR02625">
    <property type="entry name" value="YiiL_rotase"/>
    <property type="match status" value="1"/>
</dbReference>
<dbReference type="EC" id="5.1.3.32" evidence="5"/>
<dbReference type="InterPro" id="IPR013448">
    <property type="entry name" value="L-rhamnose_mutarotase"/>
</dbReference>